<dbReference type="InterPro" id="IPR003737">
    <property type="entry name" value="GlcNAc_PI_deacetylase-related"/>
</dbReference>
<keyword evidence="3" id="KW-0732">Signal</keyword>
<dbReference type="GO" id="GO:0000225">
    <property type="term" value="F:N-acetylglucosaminylphosphatidylinositol deacetylase activity"/>
    <property type="evidence" value="ECO:0007669"/>
    <property type="project" value="UniProtKB-EC"/>
</dbReference>
<dbReference type="EMBL" id="VLTM01000036">
    <property type="protein sequence ID" value="KAA0161401.1"/>
    <property type="molecule type" value="Genomic_DNA"/>
</dbReference>
<protein>
    <recommendedName>
        <fullName evidence="2">N-acetylglucosaminylphosphatidylinositol deacetylase</fullName>
        <ecNumber evidence="2">3.5.1.89</ecNumber>
    </recommendedName>
</protein>
<gene>
    <name evidence="5" type="ORF">FNF31_03860</name>
    <name evidence="4" type="ORF">FNF31_07858</name>
</gene>
<dbReference type="GO" id="GO:0006506">
    <property type="term" value="P:GPI anchor biosynthetic process"/>
    <property type="evidence" value="ECO:0007669"/>
    <property type="project" value="UniProtKB-UniPathway"/>
</dbReference>
<dbReference type="PANTHER" id="PTHR12993">
    <property type="entry name" value="N-ACETYLGLUCOSAMINYL-PHOSPHATIDYLINOSITOL DE-N-ACETYLASE-RELATED"/>
    <property type="match status" value="1"/>
</dbReference>
<dbReference type="Proteomes" id="UP000325113">
    <property type="component" value="Unassembled WGS sequence"/>
</dbReference>
<feature type="signal peptide" evidence="3">
    <location>
        <begin position="1"/>
        <end position="23"/>
    </location>
</feature>
<dbReference type="SUPFAM" id="SSF102588">
    <property type="entry name" value="LmbE-like"/>
    <property type="match status" value="1"/>
</dbReference>
<name>A0A5A8BZX3_CAFRO</name>
<evidence type="ECO:0000313" key="6">
    <source>
        <dbReference type="Proteomes" id="UP000325113"/>
    </source>
</evidence>
<dbReference type="EC" id="3.5.1.89" evidence="2"/>
<feature type="chain" id="PRO_5033847256" description="N-acetylglucosaminylphosphatidylinositol deacetylase" evidence="3">
    <location>
        <begin position="24"/>
        <end position="271"/>
    </location>
</feature>
<dbReference type="AlphaFoldDB" id="A0A5A8BZX3"/>
<sequence length="271" mass="28535">MDDWTPHVVWAVLVLALVLGLAAQRGPKRWPGGVAASDRAVALLVTAHPDDEIMFFLPAVRSLQAAGFDVSVLCLSNGGYDGLGKTREKEAVACCTEVMGLKRALVRVLDDEALQDGPASPWAAKDVGAAVQAWVAELEAGGKHRVEALVTFDDGGVSGHPNHIDTARGVRALPPRDGQTVWELLSAPVPVKFSGAIGAALALLLDSATTPAASAAPLKPGAVSLVGSVSPDMALALHRGMQAHRSQYVWFRSLYVAFSRYAFVAGMRRLA</sequence>
<dbReference type="GO" id="GO:0005783">
    <property type="term" value="C:endoplasmic reticulum"/>
    <property type="evidence" value="ECO:0007669"/>
    <property type="project" value="TreeGrafter"/>
</dbReference>
<dbReference type="Gene3D" id="3.40.50.10320">
    <property type="entry name" value="LmbE-like"/>
    <property type="match status" value="1"/>
</dbReference>
<dbReference type="GO" id="GO:0016020">
    <property type="term" value="C:membrane"/>
    <property type="evidence" value="ECO:0007669"/>
    <property type="project" value="GOC"/>
</dbReference>
<dbReference type="Pfam" id="PF02585">
    <property type="entry name" value="PIG-L"/>
    <property type="match status" value="1"/>
</dbReference>
<dbReference type="UniPathway" id="UPA00196"/>
<comment type="similarity">
    <text evidence="1">Belongs to the PIGL family.</text>
</comment>
<evidence type="ECO:0000256" key="1">
    <source>
        <dbReference type="ARBA" id="ARBA00006066"/>
    </source>
</evidence>
<evidence type="ECO:0000256" key="3">
    <source>
        <dbReference type="SAM" id="SignalP"/>
    </source>
</evidence>
<proteinExistence type="inferred from homology"/>
<dbReference type="PANTHER" id="PTHR12993:SF11">
    <property type="entry name" value="N-ACETYLGLUCOSAMINYL-PHOSPHATIDYLINOSITOL DE-N-ACETYLASE"/>
    <property type="match status" value="1"/>
</dbReference>
<dbReference type="EMBL" id="VLTM01000200">
    <property type="protein sequence ID" value="KAA0146114.1"/>
    <property type="molecule type" value="Genomic_DNA"/>
</dbReference>
<evidence type="ECO:0000256" key="2">
    <source>
        <dbReference type="ARBA" id="ARBA00012176"/>
    </source>
</evidence>
<evidence type="ECO:0000313" key="5">
    <source>
        <dbReference type="EMBL" id="KAA0161401.1"/>
    </source>
</evidence>
<organism evidence="4 6">
    <name type="scientific">Cafeteria roenbergensis</name>
    <name type="common">Marine flagellate</name>
    <dbReference type="NCBI Taxonomy" id="33653"/>
    <lineage>
        <taxon>Eukaryota</taxon>
        <taxon>Sar</taxon>
        <taxon>Stramenopiles</taxon>
        <taxon>Bigyra</taxon>
        <taxon>Opalozoa</taxon>
        <taxon>Bicosoecida</taxon>
        <taxon>Cafeteriaceae</taxon>
        <taxon>Cafeteria</taxon>
    </lineage>
</organism>
<dbReference type="InterPro" id="IPR024078">
    <property type="entry name" value="LmbE-like_dom_sf"/>
</dbReference>
<evidence type="ECO:0000313" key="4">
    <source>
        <dbReference type="EMBL" id="KAA0146114.1"/>
    </source>
</evidence>
<accession>A0A5A8BZX3</accession>
<comment type="caution">
    <text evidence="4">The sequence shown here is derived from an EMBL/GenBank/DDBJ whole genome shotgun (WGS) entry which is preliminary data.</text>
</comment>
<reference evidence="4 6" key="1">
    <citation type="submission" date="2019-07" db="EMBL/GenBank/DDBJ databases">
        <title>Genomes of Cafeteria roenbergensis.</title>
        <authorList>
            <person name="Fischer M.G."/>
            <person name="Hackl T."/>
            <person name="Roman M."/>
        </authorList>
    </citation>
    <scope>NUCLEOTIDE SEQUENCE [LARGE SCALE GENOMIC DNA]</scope>
    <source>
        <strain evidence="4 6">Cflag</strain>
    </source>
</reference>